<organism evidence="1 2">
    <name type="scientific">Galerina marginata (strain CBS 339.88)</name>
    <dbReference type="NCBI Taxonomy" id="685588"/>
    <lineage>
        <taxon>Eukaryota</taxon>
        <taxon>Fungi</taxon>
        <taxon>Dikarya</taxon>
        <taxon>Basidiomycota</taxon>
        <taxon>Agaricomycotina</taxon>
        <taxon>Agaricomycetes</taxon>
        <taxon>Agaricomycetidae</taxon>
        <taxon>Agaricales</taxon>
        <taxon>Agaricineae</taxon>
        <taxon>Strophariaceae</taxon>
        <taxon>Galerina</taxon>
    </lineage>
</organism>
<protein>
    <submittedName>
        <fullName evidence="1">Uncharacterized protein</fullName>
    </submittedName>
</protein>
<dbReference type="AlphaFoldDB" id="A0A067SKZ6"/>
<gene>
    <name evidence="1" type="ORF">GALMADRAFT_1086292</name>
</gene>
<dbReference type="STRING" id="685588.A0A067SKZ6"/>
<proteinExistence type="predicted"/>
<evidence type="ECO:0000313" key="2">
    <source>
        <dbReference type="Proteomes" id="UP000027222"/>
    </source>
</evidence>
<dbReference type="HOGENOM" id="CLU_1240218_0_0_1"/>
<keyword evidence="2" id="KW-1185">Reference proteome</keyword>
<reference evidence="2" key="1">
    <citation type="journal article" date="2014" name="Proc. Natl. Acad. Sci. U.S.A.">
        <title>Extensive sampling of basidiomycete genomes demonstrates inadequacy of the white-rot/brown-rot paradigm for wood decay fungi.</title>
        <authorList>
            <person name="Riley R."/>
            <person name="Salamov A.A."/>
            <person name="Brown D.W."/>
            <person name="Nagy L.G."/>
            <person name="Floudas D."/>
            <person name="Held B.W."/>
            <person name="Levasseur A."/>
            <person name="Lombard V."/>
            <person name="Morin E."/>
            <person name="Otillar R."/>
            <person name="Lindquist E.A."/>
            <person name="Sun H."/>
            <person name="LaButti K.M."/>
            <person name="Schmutz J."/>
            <person name="Jabbour D."/>
            <person name="Luo H."/>
            <person name="Baker S.E."/>
            <person name="Pisabarro A.G."/>
            <person name="Walton J.D."/>
            <person name="Blanchette R.A."/>
            <person name="Henrissat B."/>
            <person name="Martin F."/>
            <person name="Cullen D."/>
            <person name="Hibbett D.S."/>
            <person name="Grigoriev I.V."/>
        </authorList>
    </citation>
    <scope>NUCLEOTIDE SEQUENCE [LARGE SCALE GENOMIC DNA]</scope>
    <source>
        <strain evidence="2">CBS 339.88</strain>
    </source>
</reference>
<sequence>MPAFETSAYNDLPFIADANARFENQLASAGLTRTQLFSKLAPLFLEAPYAGHYAACLIHRHYSLHSGERMVTTGTSARPSTETSLNVVGERWASNGEVIEHKFTDDPASHFPAPPPEFFAKFKSILDAHGIDILGVCYASGKLTDDYLFLESPGPGDREQVTTLVRRSSPELENSFEAAWIPKVNPEDGFYTMGGCCNCTSGCCFPPPRIYSKVEKYGITV</sequence>
<dbReference type="OrthoDB" id="2322999at2759"/>
<dbReference type="EMBL" id="KL142415">
    <property type="protein sequence ID" value="KDR67423.1"/>
    <property type="molecule type" value="Genomic_DNA"/>
</dbReference>
<name>A0A067SKZ6_GALM3</name>
<dbReference type="Proteomes" id="UP000027222">
    <property type="component" value="Unassembled WGS sequence"/>
</dbReference>
<evidence type="ECO:0000313" key="1">
    <source>
        <dbReference type="EMBL" id="KDR67423.1"/>
    </source>
</evidence>
<accession>A0A067SKZ6</accession>